<organism evidence="2 3">
    <name type="scientific">Pseudonocardia yunnanensis</name>
    <dbReference type="NCBI Taxonomy" id="58107"/>
    <lineage>
        <taxon>Bacteria</taxon>
        <taxon>Bacillati</taxon>
        <taxon>Actinomycetota</taxon>
        <taxon>Actinomycetes</taxon>
        <taxon>Pseudonocardiales</taxon>
        <taxon>Pseudonocardiaceae</taxon>
        <taxon>Pseudonocardia</taxon>
    </lineage>
</organism>
<feature type="transmembrane region" description="Helical" evidence="1">
    <location>
        <begin position="88"/>
        <end position="108"/>
    </location>
</feature>
<evidence type="ECO:0000313" key="3">
    <source>
        <dbReference type="Proteomes" id="UP001597114"/>
    </source>
</evidence>
<protein>
    <submittedName>
        <fullName evidence="2">DUF308 domain-containing protein</fullName>
    </submittedName>
</protein>
<feature type="transmembrane region" description="Helical" evidence="1">
    <location>
        <begin position="31"/>
        <end position="50"/>
    </location>
</feature>
<dbReference type="Pfam" id="PF03729">
    <property type="entry name" value="DUF308"/>
    <property type="match status" value="1"/>
</dbReference>
<dbReference type="EMBL" id="JBHUCO010000007">
    <property type="protein sequence ID" value="MFD1517269.1"/>
    <property type="molecule type" value="Genomic_DNA"/>
</dbReference>
<comment type="caution">
    <text evidence="2">The sequence shown here is derived from an EMBL/GenBank/DDBJ whole genome shotgun (WGS) entry which is preliminary data.</text>
</comment>
<evidence type="ECO:0000256" key="1">
    <source>
        <dbReference type="SAM" id="Phobius"/>
    </source>
</evidence>
<feature type="transmembrane region" description="Helical" evidence="1">
    <location>
        <begin position="62"/>
        <end position="82"/>
    </location>
</feature>
<reference evidence="3" key="1">
    <citation type="journal article" date="2019" name="Int. J. Syst. Evol. Microbiol.">
        <title>The Global Catalogue of Microorganisms (GCM) 10K type strain sequencing project: providing services to taxonomists for standard genome sequencing and annotation.</title>
        <authorList>
            <consortium name="The Broad Institute Genomics Platform"/>
            <consortium name="The Broad Institute Genome Sequencing Center for Infectious Disease"/>
            <person name="Wu L."/>
            <person name="Ma J."/>
        </authorList>
    </citation>
    <scope>NUCLEOTIDE SEQUENCE [LARGE SCALE GENOMIC DNA]</scope>
    <source>
        <strain evidence="3">CCM 7043</strain>
    </source>
</reference>
<keyword evidence="1" id="KW-0472">Membrane</keyword>
<feature type="transmembrane region" description="Helical" evidence="1">
    <location>
        <begin position="7"/>
        <end position="25"/>
    </location>
</feature>
<evidence type="ECO:0000313" key="2">
    <source>
        <dbReference type="EMBL" id="MFD1517269.1"/>
    </source>
</evidence>
<name>A0ABW4ET67_9PSEU</name>
<accession>A0ABW4ET67</accession>
<keyword evidence="3" id="KW-1185">Reference proteome</keyword>
<sequence>MSSLLRLYVIRGLIAILWAVGFAAVLDSLAVGTIILLVVYPLIDAVALFIDFRDRSGMPGRGLQLFNIAVSTLAAIALAIAANIDVAPVLLVFGGWAIVSGVAQLVAALHRHRPEMGRQWSLLLAGALSVIAGGGFGVTALGDDPRLDAIVMYAVAGGAFFVIQAGLLYWRLRKR</sequence>
<dbReference type="Proteomes" id="UP001597114">
    <property type="component" value="Unassembled WGS sequence"/>
</dbReference>
<dbReference type="RefSeq" id="WP_344719057.1">
    <property type="nucleotide sequence ID" value="NZ_BAAAUS010000002.1"/>
</dbReference>
<keyword evidence="1" id="KW-0812">Transmembrane</keyword>
<feature type="transmembrane region" description="Helical" evidence="1">
    <location>
        <begin position="150"/>
        <end position="170"/>
    </location>
</feature>
<keyword evidence="1" id="KW-1133">Transmembrane helix</keyword>
<gene>
    <name evidence="2" type="ORF">ACFSJD_07220</name>
</gene>
<feature type="transmembrane region" description="Helical" evidence="1">
    <location>
        <begin position="120"/>
        <end position="138"/>
    </location>
</feature>
<dbReference type="InterPro" id="IPR005325">
    <property type="entry name" value="DUF308_memb"/>
</dbReference>
<proteinExistence type="predicted"/>